<reference evidence="2 3" key="1">
    <citation type="journal article" date="2001" name="Nature">
        <title>Initial sequencing and analysis of the human genome.</title>
        <authorList>
            <consortium name="International Human Genome Sequencing Consortium"/>
            <person name="Lander E.S."/>
            <person name="Linton L.M."/>
            <person name="Birren B."/>
            <person name="Nusbaum C."/>
            <person name="Zody M.C."/>
            <person name="Baldwin J."/>
            <person name="Devon K."/>
            <person name="Dewar K."/>
            <person name="Doyle M."/>
            <person name="FitzHugh W."/>
            <person name="Funke R."/>
            <person name="Gage D."/>
            <person name="Harris K."/>
            <person name="Heaford A."/>
            <person name="Howland J."/>
            <person name="Kann L."/>
            <person name="Lehoczky J."/>
            <person name="LeVine R."/>
            <person name="McEwan P."/>
            <person name="McKernan K."/>
            <person name="Meldrim J."/>
            <person name="Mesirov J.P."/>
            <person name="Miranda C."/>
            <person name="Morris W."/>
            <person name="Naylor J."/>
            <person name="Raymond C."/>
            <person name="Rosetti M."/>
            <person name="Santos R."/>
            <person name="Sheridan A."/>
            <person name="Sougnez C."/>
            <person name="Stange-Thomann N."/>
            <person name="Stojanovic N."/>
            <person name="Subramanian A."/>
            <person name="Wyman D."/>
            <person name="Rogers J."/>
            <person name="Sulston J."/>
            <person name="Ainscough R."/>
            <person name="Beck S."/>
            <person name="Bentley D."/>
            <person name="Burton J."/>
            <person name="Clee C."/>
            <person name="Carter N."/>
            <person name="Coulson A."/>
            <person name="Deadman R."/>
            <person name="Deloukas P."/>
            <person name="Dunham A."/>
            <person name="Dunham I."/>
            <person name="Durbin R."/>
            <person name="French L."/>
            <person name="Grafham D."/>
            <person name="Gregory S."/>
            <person name="Hubbard T."/>
            <person name="Humphray S."/>
            <person name="Hunt A."/>
            <person name="Jones M."/>
            <person name="Lloyd C."/>
            <person name="McMurray A."/>
            <person name="Matthews L."/>
            <person name="Mercer S."/>
            <person name="Milne S."/>
            <person name="Mullikin J.C."/>
            <person name="Mungall A."/>
            <person name="Plumb R."/>
            <person name="Ross M."/>
            <person name="Shownkeen R."/>
            <person name="Sims S."/>
            <person name="Waterston R.H."/>
            <person name="Wilson R.K."/>
            <person name="Hillier L.W."/>
            <person name="McPherson J.D."/>
            <person name="Marra M.A."/>
            <person name="Mardis E.R."/>
            <person name="Fulton L.A."/>
            <person name="Chinwalla A.T."/>
            <person name="Pepin K.H."/>
            <person name="Gish W.R."/>
            <person name="Chissoe S.L."/>
            <person name="Wendl M.C."/>
            <person name="Delehaunty K.D."/>
            <person name="Miner T.L."/>
            <person name="Delehaunty A."/>
            <person name="Kramer J.B."/>
            <person name="Cook L.L."/>
            <person name="Fulton R.S."/>
            <person name="Johnson D.L."/>
            <person name="Minx P.J."/>
            <person name="Clifton S.W."/>
            <person name="Hawkins T."/>
            <person name="Branscomb E."/>
            <person name="Predki P."/>
            <person name="Richardson P."/>
            <person name="Wenning S."/>
            <person name="Slezak T."/>
            <person name="Doggett N."/>
            <person name="Cheng J.F."/>
            <person name="Olsen A."/>
            <person name="Lucas S."/>
            <person name="Elkin C."/>
            <person name="Uberbacher E."/>
            <person name="Frazier M."/>
            <person name="Gibbs R.A."/>
            <person name="Muzny D.M."/>
            <person name="Scherer S.E."/>
            <person name="Bouck J.B."/>
            <person name="Sodergren E.J."/>
            <person name="Worley K.C."/>
            <person name="Rives C.M."/>
            <person name="Gorrell J.H."/>
            <person name="Metzker M.L."/>
            <person name="Naylor S.L."/>
            <person name="Kucherlapati R.S."/>
            <person name="Nelson D.L."/>
            <person name="Weinstock G.M."/>
            <person name="Sakaki Y."/>
            <person name="Fujiyama A."/>
            <person name="Hattori M."/>
            <person name="Yada T."/>
            <person name="Toyoda A."/>
            <person name="Itoh T."/>
            <person name="Kawagoe C."/>
            <person name="Watanabe H."/>
            <person name="Totoki Y."/>
            <person name="Taylor T."/>
            <person name="Weissenbach J."/>
            <person name="Heilig R."/>
            <person name="Saurin W."/>
            <person name="Artiguenave F."/>
            <person name="Brottier P."/>
            <person name="Bruls T."/>
            <person name="Pelletier E."/>
            <person name="Robert C."/>
            <person name="Wincker P."/>
            <person name="Smith D.R."/>
            <person name="Doucette-Stamm L."/>
            <person name="Rubenfield M."/>
            <person name="Weinstock K."/>
            <person name="Lee H.M."/>
            <person name="Dubois J."/>
            <person name="Rosenthal A."/>
            <person name="Platzer M."/>
            <person name="Nyakatura G."/>
            <person name="Taudien S."/>
            <person name="Rump A."/>
            <person name="Yang H."/>
            <person name="Yu J."/>
            <person name="Wang J."/>
            <person name="Huang G."/>
            <person name="Gu J."/>
            <person name="Hood L."/>
            <person name="Rowen L."/>
            <person name="Madan A."/>
            <person name="Qin S."/>
            <person name="Davis R.W."/>
            <person name="Federspiel N.A."/>
            <person name="Abola A.P."/>
            <person name="Proctor M.J."/>
            <person name="Myers R.M."/>
            <person name="Schmutz J."/>
            <person name="Dickson M."/>
            <person name="Grimwood J."/>
            <person name="Cox D.R."/>
            <person name="Olson M.V."/>
            <person name="Kaul R."/>
            <person name="Raymond C."/>
            <person name="Shimizu N."/>
            <person name="Kawasaki K."/>
            <person name="Minoshima S."/>
            <person name="Evans G.A."/>
            <person name="Athanasiou M."/>
            <person name="Schultz R."/>
            <person name="Roe B.A."/>
            <person name="Chen F."/>
            <person name="Pan H."/>
            <person name="Ramser J."/>
            <person name="Lehrach H."/>
            <person name="Reinhardt R."/>
            <person name="McCombie W.R."/>
            <person name="de la Bastide M."/>
            <person name="Dedhia N."/>
            <person name="Blocker H."/>
            <person name="Hornischer K."/>
            <person name="Nordsiek G."/>
            <person name="Agarwala R."/>
            <person name="Aravind L."/>
            <person name="Bailey J.A."/>
            <person name="Bateman A."/>
            <person name="Batzoglou S."/>
            <person name="Birney E."/>
            <person name="Bork P."/>
            <person name="Brown D.G."/>
            <person name="Burge C.B."/>
            <person name="Cerutti L."/>
            <person name="Chen H.C."/>
            <person name="Church D."/>
            <person name="Clamp M."/>
            <person name="Copley R.R."/>
            <person name="Doerks T."/>
            <person name="Eddy S.R."/>
            <person name="Eichler E.E."/>
            <person name="Furey T.S."/>
            <person name="Galagan J."/>
            <person name="Gilbert J.G."/>
            <person name="Harmon C."/>
            <person name="Hayashizaki Y."/>
            <person name="Haussler D."/>
            <person name="Hermjakob H."/>
            <person name="Hokamp K."/>
            <person name="Jang W."/>
            <person name="Johnson L.S."/>
            <person name="Jones T.A."/>
            <person name="Kasif S."/>
            <person name="Kaspryzk A."/>
            <person name="Kennedy S."/>
            <person name="Kent W.J."/>
            <person name="Kitts P."/>
            <person name="Koonin E.V."/>
            <person name="Korf I."/>
            <person name="Kulp D."/>
            <person name="Lancet D."/>
            <person name="Lowe T.M."/>
            <person name="McLysaght A."/>
            <person name="Mikkelsen T."/>
            <person name="Moran J.V."/>
            <person name="Mulder N."/>
            <person name="Pollara V.J."/>
            <person name="Ponting C.P."/>
            <person name="Schuler G."/>
            <person name="Schultz J."/>
            <person name="Slater G."/>
            <person name="Smit A.F."/>
            <person name="Stupka E."/>
            <person name="Szustakowski J."/>
            <person name="Thierry-Mieg D."/>
            <person name="Thierry-Mieg J."/>
            <person name="Wagner L."/>
            <person name="Wallis J."/>
            <person name="Wheeler R."/>
            <person name="Williams A."/>
            <person name="Wolf Y.I."/>
            <person name="Wolfe K.H."/>
            <person name="Yang S.P."/>
            <person name="Yeh R.F."/>
            <person name="Collins F."/>
            <person name="Guyer M.S."/>
            <person name="Peterson J."/>
            <person name="Felsenfeld A."/>
            <person name="Wetterstrand K.A."/>
            <person name="Patrinos A."/>
            <person name="Morgan M.J."/>
            <person name="de Jong P."/>
            <person name="Catanese J.J."/>
            <person name="Osoegawa K."/>
            <person name="Shizuya H."/>
            <person name="Choi S."/>
            <person name="Chen Y.J."/>
        </authorList>
    </citation>
    <scope>NUCLEOTIDE SEQUENCE [LARGE SCALE GENOMIC DNA]</scope>
</reference>
<accession>F8VU34</accession>
<keyword evidence="3" id="KW-1185">Reference proteome</keyword>
<dbReference type="SUPFAM" id="SSF48256">
    <property type="entry name" value="Citrate synthase"/>
    <property type="match status" value="1"/>
</dbReference>
<organism evidence="2 3">
    <name type="scientific">Homo sapiens</name>
    <name type="common">Human</name>
    <dbReference type="NCBI Taxonomy" id="9606"/>
    <lineage>
        <taxon>Eukaryota</taxon>
        <taxon>Metazoa</taxon>
        <taxon>Chordata</taxon>
        <taxon>Craniata</taxon>
        <taxon>Vertebrata</taxon>
        <taxon>Euteleostomi</taxon>
        <taxon>Mammalia</taxon>
        <taxon>Eutheria</taxon>
        <taxon>Euarchontoglires</taxon>
        <taxon>Primates</taxon>
        <taxon>Haplorrhini</taxon>
        <taxon>Catarrhini</taxon>
        <taxon>Hominidae</taxon>
        <taxon>Homo</taxon>
    </lineage>
</organism>
<dbReference type="InterPro" id="IPR002020">
    <property type="entry name" value="Citrate_synthase"/>
</dbReference>
<dbReference type="GeneTree" id="ENSGT00390000006813"/>
<evidence type="ECO:0007829" key="6">
    <source>
        <dbReference type="PubMed" id="21269460"/>
    </source>
</evidence>
<reference evidence="6" key="4">
    <citation type="journal article" date="2011" name="BMC Syst. Biol.">
        <title>Initial characterization of the human central proteome.</title>
        <authorList>
            <person name="Burkard T.R."/>
            <person name="Planyavsky M."/>
            <person name="Kaupe I."/>
            <person name="Breitwieser F.P."/>
            <person name="Burckstummer T."/>
            <person name="Bennett K.L."/>
            <person name="Superti-Furga G."/>
            <person name="Colinge J."/>
        </authorList>
    </citation>
    <scope>IDENTIFICATION BY MASS SPECTROMETRY [LARGE SCALE ANALYSIS]</scope>
</reference>
<dbReference type="MassIVE" id="F8VU34"/>
<dbReference type="InterPro" id="IPR016142">
    <property type="entry name" value="Citrate_synth-like_lrg_a-sub"/>
</dbReference>
<dbReference type="Proteomes" id="UP000005640">
    <property type="component" value="Chromosome 12"/>
</dbReference>
<dbReference type="HGNC" id="HGNC:2422">
    <property type="gene designation" value="CS"/>
</dbReference>
<reference evidence="2 3" key="3">
    <citation type="journal article" date="2006" name="Nature">
        <title>The finished DNA sequence of human chromosome 12.</title>
        <authorList>
            <consortium name="Baylor College of Medicine Human Genome Sequencing Center Sequence Production Team"/>
            <person name="Scherer S.E."/>
            <person name="Muzny D.M."/>
            <person name="Buhay C.J."/>
            <person name="Chen R."/>
            <person name="Cree A."/>
            <person name="Ding Y."/>
            <person name="Dugan-Rocha S."/>
            <person name="Gill R."/>
            <person name="Gunaratne P."/>
            <person name="Harris R.A."/>
            <person name="Hawes A.C."/>
            <person name="Hernandez J."/>
            <person name="Hodgson A.V."/>
            <person name="Hume J."/>
            <person name="Jackson A."/>
            <person name="Khan Z.M."/>
            <person name="Kovar-Smith C."/>
            <person name="Lewis L.R."/>
            <person name="Lozado R.J."/>
            <person name="Metzker M.L."/>
            <person name="Milosavljevic A."/>
            <person name="Miner G.R."/>
            <person name="Montgomery K.T."/>
            <person name="Morgan M.B."/>
            <person name="Nazareth L.V."/>
            <person name="Scott G."/>
            <person name="Sodergren E."/>
            <person name="Song X.Z."/>
            <person name="Steffen D."/>
            <person name="Lovering R.C."/>
            <person name="Wheeler D.A."/>
            <person name="Worley K.C."/>
            <person name="Yuan Y."/>
            <person name="Zhang Z."/>
            <person name="Adams C.Q."/>
            <person name="Ansari-Lari M.A."/>
            <person name="Ayele M."/>
            <person name="Brown M.J."/>
            <person name="Chen G."/>
            <person name="Chen Z."/>
            <person name="Clerc-Blankenburg K.P."/>
            <person name="Davis C."/>
            <person name="Delgado O."/>
            <person name="Dinh H.H."/>
            <person name="Draper H."/>
            <person name="Gonzalez-Garay M.L."/>
            <person name="Havlak P."/>
            <person name="Jackson L.R."/>
            <person name="Jacob L.S."/>
            <person name="Kelly S.H."/>
            <person name="Li L."/>
            <person name="Li Z."/>
            <person name="Liu J."/>
            <person name="Liu W."/>
            <person name="Lu J."/>
            <person name="Maheshwari M."/>
            <person name="Nguyen B.V."/>
            <person name="Okwuonu G.O."/>
            <person name="Pasternak S."/>
            <person name="Perez L.M."/>
            <person name="Plopper F.J."/>
            <person name="Santibanez J."/>
            <person name="Shen H."/>
            <person name="Tabor P.E."/>
            <person name="Verduzco D."/>
            <person name="Waldron L."/>
            <person name="Wang Q."/>
            <person name="Williams G.A."/>
            <person name="Zhang J."/>
            <person name="Zhou J."/>
            <person name="Allen C.C."/>
            <person name="Amin A.G."/>
            <person name="Anyalebechi V."/>
            <person name="Bailey M."/>
            <person name="Barbaria J.A."/>
            <person name="Bimage K.E."/>
            <person name="Bryant N.P."/>
            <person name="Burch P.E."/>
            <person name="Burkett C.E."/>
            <person name="Burrell K.L."/>
            <person name="Calderon E."/>
            <person name="Cardenas V."/>
            <person name="Carter K."/>
            <person name="Casias K."/>
            <person name="Cavazos I."/>
            <person name="Cavazos S.R."/>
            <person name="Ceasar H."/>
            <person name="Chacko J."/>
            <person name="Chan S.N."/>
            <person name="Chavez D."/>
            <person name="Christopoulos C."/>
            <person name="Chu J."/>
            <person name="Cockrell R."/>
            <person name="Cox C.D."/>
            <person name="Dang M."/>
            <person name="Dathorne S.R."/>
            <person name="David R."/>
            <person name="Davis C.M."/>
            <person name="Davy-Carroll L."/>
            <person name="Deshazo D.R."/>
            <person name="Donlin J.E."/>
            <person name="D'Souza L."/>
            <person name="Eaves K.A."/>
            <person name="Egan A."/>
            <person name="Emery-Cohen A.J."/>
            <person name="Escotto M."/>
            <person name="Flagg N."/>
            <person name="Forbes L.D."/>
            <person name="Gabisi A.M."/>
            <person name="Garza M."/>
            <person name="Hamilton C."/>
            <person name="Henderson N."/>
            <person name="Hernandez O."/>
            <person name="Hines S."/>
            <person name="Hogues M.E."/>
            <person name="Huang M."/>
            <person name="Idlebird D.G."/>
            <person name="Johnson R."/>
            <person name="Jolivet A."/>
            <person name="Jones S."/>
            <person name="Kagan R."/>
            <person name="King L.M."/>
            <person name="Leal B."/>
            <person name="Lebow H."/>
            <person name="Lee S."/>
            <person name="LeVan J.M."/>
            <person name="Lewis L.C."/>
            <person name="London P."/>
            <person name="Lorensuhewa L.M."/>
            <person name="Loulseged H."/>
            <person name="Lovett D.A."/>
            <person name="Lucier A."/>
            <person name="Lucier R.L."/>
            <person name="Ma J."/>
            <person name="Madu R.C."/>
            <person name="Mapua P."/>
            <person name="Martindale A.D."/>
            <person name="Martinez E."/>
            <person name="Massey E."/>
            <person name="Mawhiney S."/>
            <person name="Meador M.G."/>
            <person name="Mendez S."/>
            <person name="Mercado C."/>
            <person name="Mercado I.C."/>
            <person name="Merritt C.E."/>
            <person name="Miner Z.L."/>
            <person name="Minja E."/>
            <person name="Mitchell T."/>
            <person name="Mohabbat F."/>
            <person name="Mohabbat K."/>
            <person name="Montgomery B."/>
            <person name="Moore N."/>
            <person name="Morris S."/>
            <person name="Munidasa M."/>
            <person name="Ngo R.N."/>
            <person name="Nguyen N.B."/>
            <person name="Nickerson E."/>
            <person name="Nwaokelemeh O.O."/>
            <person name="Nwokenkwo S."/>
            <person name="Obregon M."/>
            <person name="Oguh M."/>
            <person name="Oragunye N."/>
            <person name="Oviedo R.J."/>
            <person name="Parish B.J."/>
            <person name="Parker D.N."/>
            <person name="Parrish J."/>
            <person name="Parks K.L."/>
            <person name="Paul H.A."/>
            <person name="Payton B.A."/>
            <person name="Perez A."/>
            <person name="Perrin W."/>
            <person name="Pickens A."/>
            <person name="Primus E.L."/>
            <person name="Pu L.L."/>
            <person name="Puazo M."/>
            <person name="Quiles M.M."/>
            <person name="Quiroz J.B."/>
            <person name="Rabata D."/>
            <person name="Reeves K."/>
            <person name="Ruiz S.J."/>
            <person name="Shao H."/>
            <person name="Sisson I."/>
            <person name="Sonaike T."/>
            <person name="Sorelle R.P."/>
            <person name="Sutton A.E."/>
            <person name="Svatek A.F."/>
            <person name="Svetz L.A."/>
            <person name="Tamerisa K.S."/>
            <person name="Taylor T.R."/>
            <person name="Teague B."/>
            <person name="Thomas N."/>
            <person name="Thorn R.D."/>
            <person name="Trejos Z.Y."/>
            <person name="Trevino B.K."/>
            <person name="Ukegbu O.N."/>
            <person name="Urban J.B."/>
            <person name="Vasquez L.I."/>
            <person name="Vera V.A."/>
            <person name="Villasana D.M."/>
            <person name="Wang L."/>
            <person name="Ward-Moore S."/>
            <person name="Warren J.T."/>
            <person name="Wei X."/>
            <person name="White F."/>
            <person name="Williamson A.L."/>
            <person name="Wleczyk R."/>
            <person name="Wooden H.S."/>
            <person name="Wooden S.H."/>
            <person name="Yen J."/>
            <person name="Yoon L."/>
            <person name="Yoon V."/>
            <person name="Zorrilla S.E."/>
            <person name="Nelson D."/>
            <person name="Kucherlapati R."/>
            <person name="Weinstock G."/>
            <person name="Gibbs R.A."/>
            <person name="null."/>
        </authorList>
    </citation>
    <scope>NUCLEOTIDE SEQUENCE [LARGE SCALE GENOMIC DNA]</scope>
</reference>
<proteinExistence type="evidence at protein level"/>
<dbReference type="Pfam" id="PF00285">
    <property type="entry name" value="Citrate_synt"/>
    <property type="match status" value="1"/>
</dbReference>
<dbReference type="EMBL" id="AC073896">
    <property type="status" value="NOT_ANNOTATED_CDS"/>
    <property type="molecule type" value="Genomic_DNA"/>
</dbReference>
<sequence>MALLTAAARLLGTKNASCLVLAARHASASSTNLKDILADLIPKEQARIKTFRQQHGKTVVGQITVDMMYGGMRGMKGLVYETSVLDPDEGLFWLLVTGHIPTEEQVSWLSKEWAKRAALPSHVVTMLDNFPTNLHPMSQLSA</sequence>
<comment type="pathway">
    <text evidence="1">Carbohydrate metabolism; tricarboxylic acid cycle; isocitrate from oxaloacetate: step 1/2.</text>
</comment>
<dbReference type="GO" id="GO:0046912">
    <property type="term" value="F:acyltransferase activity, acyl groups converted into alkyl on transfer"/>
    <property type="evidence" value="ECO:0007669"/>
    <property type="project" value="InterPro"/>
</dbReference>
<evidence type="ECO:0000313" key="3">
    <source>
        <dbReference type="Proteomes" id="UP000005640"/>
    </source>
</evidence>
<reference evidence="2 3" key="2">
    <citation type="journal article" date="2004" name="Nature">
        <title>Finishing the euchromatic sequence of the human genome.</title>
        <authorList>
            <consortium name="International Human Genome Sequencing Consortium"/>
        </authorList>
    </citation>
    <scope>NUCLEOTIDE SEQUENCE [LARGE SCALE GENOMIC DNA]</scope>
</reference>
<evidence type="ECO:0007829" key="5">
    <source>
        <dbReference type="ProteomicsDB" id="F8VU34"/>
    </source>
</evidence>
<reference evidence="7" key="5">
    <citation type="journal article" date="2015" name="Proteomics">
        <title>N-terminome analysis of the human mitochondrial proteome.</title>
        <authorList>
            <person name="Vaca Jacome A.S."/>
            <person name="Rabilloud T."/>
            <person name="Schaeffer-Reiss C."/>
            <person name="Rompais M."/>
            <person name="Ayoub D."/>
            <person name="Lane L."/>
            <person name="Bairoch A."/>
            <person name="Van Dorsselaer A."/>
            <person name="Carapito C."/>
        </authorList>
    </citation>
    <scope>IDENTIFICATION BY MASS SPECTROMETRY [LARGE SCALE ANALYSIS]</scope>
</reference>
<gene>
    <name evidence="2" type="primary">CS</name>
</gene>
<dbReference type="InterPro" id="IPR036969">
    <property type="entry name" value="Citrate_synthase_sf"/>
</dbReference>
<dbReference type="ChiTaRS" id="CS">
    <property type="organism name" value="human"/>
</dbReference>
<dbReference type="OpenTargets" id="ENSG00000062485"/>
<dbReference type="VEuPathDB" id="HostDB:ENSG00000062485"/>
<dbReference type="ProteomicsDB" id="28683"/>
<evidence type="ECO:0000256" key="1">
    <source>
        <dbReference type="ARBA" id="ARBA00004751"/>
    </source>
</evidence>
<dbReference type="Ensembl" id="ENST00000551968.5">
    <property type="protein sequence ID" value="ENSP00000447948.1"/>
    <property type="gene ID" value="ENSG00000062485.19"/>
</dbReference>
<feature type="non-terminal residue" evidence="2">
    <location>
        <position position="142"/>
    </location>
</feature>
<dbReference type="Bgee" id="ENSG00000062485">
    <property type="expression patterns" value="Expressed in left ventricle myocardium and 213 other cell types or tissues"/>
</dbReference>
<dbReference type="Gene3D" id="1.10.580.10">
    <property type="entry name" value="Citrate Synthase, domain 1"/>
    <property type="match status" value="2"/>
</dbReference>
<dbReference type="AlphaFoldDB" id="F8VU34"/>
<evidence type="ECO:0000313" key="2">
    <source>
        <dbReference type="Ensembl" id="ENSP00000447948.1"/>
    </source>
</evidence>
<dbReference type="SMR" id="F8VU34"/>
<name>F8VU34_HUMAN</name>
<evidence type="ECO:0007829" key="7">
    <source>
        <dbReference type="PubMed" id="25944712"/>
    </source>
</evidence>
<dbReference type="OrthoDB" id="8017587at2759"/>
<dbReference type="ExpressionAtlas" id="F8VU34">
    <property type="expression patterns" value="baseline and differential"/>
</dbReference>
<dbReference type="Ensembl" id="ENST00000551968.5">
    <property type="protein sequence ID" value="ENSP00000447948.1"/>
    <property type="gene ID" value="ENSG00000062485.20"/>
</dbReference>
<protein>
    <submittedName>
        <fullName evidence="2">Citrate synthase</fullName>
    </submittedName>
</protein>
<dbReference type="PANTHER" id="PTHR11739">
    <property type="entry name" value="CITRATE SYNTHASE"/>
    <property type="match status" value="1"/>
</dbReference>
<reference evidence="2" key="6">
    <citation type="submission" date="2025-08" db="UniProtKB">
        <authorList>
            <consortium name="Ensembl"/>
        </authorList>
    </citation>
    <scope>IDENTIFICATION</scope>
</reference>
<dbReference type="UCSC" id="uc058plw.1">
    <property type="organism name" value="human"/>
</dbReference>
<evidence type="ECO:0007829" key="4">
    <source>
        <dbReference type="PeptideAtlas" id="F8VU34"/>
    </source>
</evidence>
<dbReference type="PANTHER" id="PTHR11739:SF8">
    <property type="entry name" value="CITRATE SYNTHASE, MITOCHONDRIAL"/>
    <property type="match status" value="1"/>
</dbReference>
<reference evidence="2" key="7">
    <citation type="submission" date="2025-09" db="UniProtKB">
        <authorList>
            <consortium name="Ensembl"/>
        </authorList>
    </citation>
    <scope>IDENTIFICATION</scope>
</reference>
<dbReference type="Antibodypedia" id="28123">
    <property type="antibodies" value="423 antibodies from 36 providers"/>
</dbReference>
<keyword evidence="4 5" id="KW-1267">Proteomics identification</keyword>